<name>A0A2G2XR43_CAPBA</name>
<reference evidence="4 5" key="1">
    <citation type="journal article" date="2017" name="Genome Biol.">
        <title>New reference genome sequences of hot pepper reveal the massive evolution of plant disease-resistance genes by retroduplication.</title>
        <authorList>
            <person name="Kim S."/>
            <person name="Park J."/>
            <person name="Yeom S.I."/>
            <person name="Kim Y.M."/>
            <person name="Seo E."/>
            <person name="Kim K.T."/>
            <person name="Kim M.S."/>
            <person name="Lee J.M."/>
            <person name="Cheong K."/>
            <person name="Shin H.S."/>
            <person name="Kim S.B."/>
            <person name="Han K."/>
            <person name="Lee J."/>
            <person name="Park M."/>
            <person name="Lee H.A."/>
            <person name="Lee H.Y."/>
            <person name="Lee Y."/>
            <person name="Oh S."/>
            <person name="Lee J.H."/>
            <person name="Choi E."/>
            <person name="Choi E."/>
            <person name="Lee S.E."/>
            <person name="Jeon J."/>
            <person name="Kim H."/>
            <person name="Choi G."/>
            <person name="Song H."/>
            <person name="Lee J."/>
            <person name="Lee S.C."/>
            <person name="Kwon J.K."/>
            <person name="Lee H.Y."/>
            <person name="Koo N."/>
            <person name="Hong Y."/>
            <person name="Kim R.W."/>
            <person name="Kang W.H."/>
            <person name="Huh J.H."/>
            <person name="Kang B.C."/>
            <person name="Yang T.J."/>
            <person name="Lee Y.H."/>
            <person name="Bennetzen J.L."/>
            <person name="Choi D."/>
        </authorList>
    </citation>
    <scope>NUCLEOTIDE SEQUENCE [LARGE SCALE GENOMIC DNA]</scope>
    <source>
        <strain evidence="5">cv. PBC81</strain>
    </source>
</reference>
<dbReference type="InterPro" id="IPR016024">
    <property type="entry name" value="ARM-type_fold"/>
</dbReference>
<dbReference type="EMBL" id="MLFT02000001">
    <property type="protein sequence ID" value="PHT59952.1"/>
    <property type="molecule type" value="Genomic_DNA"/>
</dbReference>
<dbReference type="SUPFAM" id="SSF48371">
    <property type="entry name" value="ARM repeat"/>
    <property type="match status" value="1"/>
</dbReference>
<organism evidence="4 5">
    <name type="scientific">Capsicum baccatum</name>
    <name type="common">Peruvian pepper</name>
    <dbReference type="NCBI Taxonomy" id="33114"/>
    <lineage>
        <taxon>Eukaryota</taxon>
        <taxon>Viridiplantae</taxon>
        <taxon>Streptophyta</taxon>
        <taxon>Embryophyta</taxon>
        <taxon>Tracheophyta</taxon>
        <taxon>Spermatophyta</taxon>
        <taxon>Magnoliopsida</taxon>
        <taxon>eudicotyledons</taxon>
        <taxon>Gunneridae</taxon>
        <taxon>Pentapetalae</taxon>
        <taxon>asterids</taxon>
        <taxon>lamiids</taxon>
        <taxon>Solanales</taxon>
        <taxon>Solanaceae</taxon>
        <taxon>Solanoideae</taxon>
        <taxon>Capsiceae</taxon>
        <taxon>Capsicum</taxon>
    </lineage>
</organism>
<comment type="caution">
    <text evidence="4">The sequence shown here is derived from an EMBL/GenBank/DDBJ whole genome shotgun (WGS) entry which is preliminary data.</text>
</comment>
<accession>A0A2G2XR43</accession>
<dbReference type="InterPro" id="IPR051137">
    <property type="entry name" value="PP4R3-like"/>
</dbReference>
<dbReference type="GO" id="GO:0005654">
    <property type="term" value="C:nucleoplasm"/>
    <property type="evidence" value="ECO:0007669"/>
    <property type="project" value="TreeGrafter"/>
</dbReference>
<evidence type="ECO:0000313" key="5">
    <source>
        <dbReference type="Proteomes" id="UP000224567"/>
    </source>
</evidence>
<sequence length="348" mass="39491">MRGESFLFNPTEDAHKPCKNKDKLADLFKRPNSAEVETTSGPRRSVEGKNLKFHTSRIFDVPEAPHIHHRSFLKEHVACKEAIPIKDSVVVSKIRQTYRVGYLKDVMLAQMLDEATIANLNSIISSNNAMVVSRLKDDNTFIQELFAKLRSPTTSAESKKKLIHFLHEFCTLSKSLQMVQQVRLLRDLVNEGIFDIIVDVLQSPDKKLVLMGTDILILLNQDPNLLRSHVIRQEGLTLFGLLIHIETNFHRIFEHAISTVEYGLFLWILLYLGDPILGEGVNITYVVWTLPKCRRVRAGSSKSSAFLEDPTQIQQLESPTNTEITEMLPGLIDSLSHRSGMKCFNKST</sequence>
<proteinExistence type="predicted"/>
<keyword evidence="2" id="KW-0539">Nucleus</keyword>
<feature type="domain" description="Serine/threonine-protein phosphatase 4 regulatory subunit 3-like central" evidence="3">
    <location>
        <begin position="65"/>
        <end position="245"/>
    </location>
</feature>
<reference evidence="5" key="2">
    <citation type="journal article" date="2017" name="J. Anim. Genet.">
        <title>Multiple reference genome sequences of hot pepper reveal the massive evolution of plant disease resistance genes by retroduplication.</title>
        <authorList>
            <person name="Kim S."/>
            <person name="Park J."/>
            <person name="Yeom S.-I."/>
            <person name="Kim Y.-M."/>
            <person name="Seo E."/>
            <person name="Kim K.-T."/>
            <person name="Kim M.-S."/>
            <person name="Lee J.M."/>
            <person name="Cheong K."/>
            <person name="Shin H.-S."/>
            <person name="Kim S.-B."/>
            <person name="Han K."/>
            <person name="Lee J."/>
            <person name="Park M."/>
            <person name="Lee H.-A."/>
            <person name="Lee H.-Y."/>
            <person name="Lee Y."/>
            <person name="Oh S."/>
            <person name="Lee J.H."/>
            <person name="Choi E."/>
            <person name="Choi E."/>
            <person name="Lee S.E."/>
            <person name="Jeon J."/>
            <person name="Kim H."/>
            <person name="Choi G."/>
            <person name="Song H."/>
            <person name="Lee J."/>
            <person name="Lee S.-C."/>
            <person name="Kwon J.-K."/>
            <person name="Lee H.-Y."/>
            <person name="Koo N."/>
            <person name="Hong Y."/>
            <person name="Kim R.W."/>
            <person name="Kang W.-H."/>
            <person name="Huh J.H."/>
            <person name="Kang B.-C."/>
            <person name="Yang T.-J."/>
            <person name="Lee Y.-H."/>
            <person name="Bennetzen J.L."/>
            <person name="Choi D."/>
        </authorList>
    </citation>
    <scope>NUCLEOTIDE SEQUENCE [LARGE SCALE GENOMIC DNA]</scope>
    <source>
        <strain evidence="5">cv. PBC81</strain>
    </source>
</reference>
<dbReference type="AlphaFoldDB" id="A0A2G2XR43"/>
<dbReference type="Proteomes" id="UP000224567">
    <property type="component" value="Unassembled WGS sequence"/>
</dbReference>
<dbReference type="STRING" id="33114.A0A2G2XR43"/>
<dbReference type="GO" id="GO:0030289">
    <property type="term" value="C:protein phosphatase 4 complex"/>
    <property type="evidence" value="ECO:0007669"/>
    <property type="project" value="TreeGrafter"/>
</dbReference>
<keyword evidence="5" id="KW-1185">Reference proteome</keyword>
<dbReference type="PANTHER" id="PTHR23318">
    <property type="entry name" value="ATP SYNTHASE GAMMA-RELATED"/>
    <property type="match status" value="1"/>
</dbReference>
<evidence type="ECO:0000256" key="1">
    <source>
        <dbReference type="ARBA" id="ARBA00004123"/>
    </source>
</evidence>
<evidence type="ECO:0000259" key="3">
    <source>
        <dbReference type="Pfam" id="PF04802"/>
    </source>
</evidence>
<protein>
    <recommendedName>
        <fullName evidence="3">Serine/threonine-protein phosphatase 4 regulatory subunit 3-like central domain-containing protein</fullName>
    </recommendedName>
</protein>
<dbReference type="PANTHER" id="PTHR23318:SF0">
    <property type="entry name" value="SERINE_THREONINE-PROTEIN PHOSPHATASE 4 REGULATORY SUBUNIT 3"/>
    <property type="match status" value="1"/>
</dbReference>
<dbReference type="InterPro" id="IPR006887">
    <property type="entry name" value="P4R3-like_central_dom"/>
</dbReference>
<dbReference type="Pfam" id="PF04802">
    <property type="entry name" value="PP4R3"/>
    <property type="match status" value="1"/>
</dbReference>
<dbReference type="OrthoDB" id="27483at2759"/>
<dbReference type="GO" id="GO:0072542">
    <property type="term" value="F:protein phosphatase activator activity"/>
    <property type="evidence" value="ECO:0007669"/>
    <property type="project" value="TreeGrafter"/>
</dbReference>
<evidence type="ECO:0000313" key="4">
    <source>
        <dbReference type="EMBL" id="PHT59952.1"/>
    </source>
</evidence>
<evidence type="ECO:0000256" key="2">
    <source>
        <dbReference type="ARBA" id="ARBA00023242"/>
    </source>
</evidence>
<comment type="subcellular location">
    <subcellularLocation>
        <location evidence="1">Nucleus</location>
    </subcellularLocation>
</comment>
<gene>
    <name evidence="4" type="ORF">CQW23_02315</name>
</gene>